<evidence type="ECO:0000256" key="4">
    <source>
        <dbReference type="ARBA" id="ARBA00023136"/>
    </source>
</evidence>
<organism evidence="7 8">
    <name type="scientific">Candidatus Enterococcus ferrettii</name>
    <dbReference type="NCBI Taxonomy" id="2815324"/>
    <lineage>
        <taxon>Bacteria</taxon>
        <taxon>Bacillati</taxon>
        <taxon>Bacillota</taxon>
        <taxon>Bacilli</taxon>
        <taxon>Lactobacillales</taxon>
        <taxon>Enterococcaceae</taxon>
        <taxon>Enterococcus</taxon>
    </lineage>
</organism>
<dbReference type="Proteomes" id="UP000664357">
    <property type="component" value="Unassembled WGS sequence"/>
</dbReference>
<reference evidence="7 8" key="1">
    <citation type="submission" date="2021-03" db="EMBL/GenBank/DDBJ databases">
        <authorList>
            <person name="Gilmore M.S."/>
            <person name="Schwartzman J."/>
            <person name="Van Tyne D."/>
            <person name="Martin M."/>
            <person name="Earl A.M."/>
            <person name="Manson A.L."/>
            <person name="Straub T."/>
            <person name="Salamzade R."/>
            <person name="Saavedra J."/>
            <person name="Lebreton F."/>
            <person name="Prichula J."/>
            <person name="Schaufler K."/>
            <person name="Gaca A."/>
            <person name="Sgardioli B."/>
            <person name="Wagenaar J."/>
            <person name="Strong T."/>
        </authorList>
    </citation>
    <scope>NUCLEOTIDE SEQUENCE [LARGE SCALE GENOMIC DNA]</scope>
    <source>
        <strain evidence="7 8">665A</strain>
    </source>
</reference>
<keyword evidence="2 5" id="KW-0812">Transmembrane</keyword>
<dbReference type="RefSeq" id="WP_207703782.1">
    <property type="nucleotide sequence ID" value="NZ_JAFREL020000001.1"/>
</dbReference>
<protein>
    <recommendedName>
        <fullName evidence="6">ABC-2 type transporter transmembrane domain-containing protein</fullName>
    </recommendedName>
</protein>
<dbReference type="EMBL" id="JAFREL020000001">
    <property type="protein sequence ID" value="MEO1769696.1"/>
    <property type="molecule type" value="Genomic_DNA"/>
</dbReference>
<evidence type="ECO:0000313" key="7">
    <source>
        <dbReference type="EMBL" id="MEO1769696.1"/>
    </source>
</evidence>
<name>A0ABV0EM47_9ENTE</name>
<comment type="caution">
    <text evidence="7">The sequence shown here is derived from an EMBL/GenBank/DDBJ whole genome shotgun (WGS) entry which is preliminary data.</text>
</comment>
<reference evidence="7 8" key="2">
    <citation type="submission" date="2024-02" db="EMBL/GenBank/DDBJ databases">
        <title>The Genome Sequence of Enterococcus sp. DIV0159.</title>
        <authorList>
            <person name="Earl A."/>
            <person name="Manson A."/>
            <person name="Gilmore M."/>
            <person name="Sanders J."/>
            <person name="Shea T."/>
            <person name="Howe W."/>
            <person name="Livny J."/>
            <person name="Cuomo C."/>
            <person name="Neafsey D."/>
            <person name="Birren B."/>
        </authorList>
    </citation>
    <scope>NUCLEOTIDE SEQUENCE [LARGE SCALE GENOMIC DNA]</scope>
    <source>
        <strain evidence="7 8">665A</strain>
    </source>
</reference>
<keyword evidence="3 5" id="KW-1133">Transmembrane helix</keyword>
<keyword evidence="4 5" id="KW-0472">Membrane</keyword>
<evidence type="ECO:0000256" key="1">
    <source>
        <dbReference type="ARBA" id="ARBA00004141"/>
    </source>
</evidence>
<dbReference type="InterPro" id="IPR013525">
    <property type="entry name" value="ABC2_TM"/>
</dbReference>
<proteinExistence type="predicted"/>
<evidence type="ECO:0000259" key="6">
    <source>
        <dbReference type="Pfam" id="PF12698"/>
    </source>
</evidence>
<dbReference type="Pfam" id="PF12698">
    <property type="entry name" value="ABC2_membrane_3"/>
    <property type="match status" value="1"/>
</dbReference>
<comment type="subcellular location">
    <subcellularLocation>
        <location evidence="1">Membrane</location>
        <topology evidence="1">Multi-pass membrane protein</topology>
    </subcellularLocation>
</comment>
<feature type="transmembrane region" description="Helical" evidence="5">
    <location>
        <begin position="134"/>
        <end position="156"/>
    </location>
</feature>
<evidence type="ECO:0000256" key="2">
    <source>
        <dbReference type="ARBA" id="ARBA00022692"/>
    </source>
</evidence>
<dbReference type="PANTHER" id="PTHR43027:SF1">
    <property type="entry name" value="DOXORUBICIN RESISTANCE ABC TRANSPORTER PERMEASE PROTEIN DRRC-RELATED"/>
    <property type="match status" value="1"/>
</dbReference>
<feature type="transmembrane region" description="Helical" evidence="5">
    <location>
        <begin position="53"/>
        <end position="75"/>
    </location>
</feature>
<feature type="transmembrane region" description="Helical" evidence="5">
    <location>
        <begin position="21"/>
        <end position="41"/>
    </location>
</feature>
<feature type="domain" description="ABC-2 type transporter transmembrane" evidence="6">
    <location>
        <begin position="49"/>
        <end position="235"/>
    </location>
</feature>
<gene>
    <name evidence="7" type="ORF">JZO67_001647</name>
</gene>
<feature type="transmembrane region" description="Helical" evidence="5">
    <location>
        <begin position="105"/>
        <end position="128"/>
    </location>
</feature>
<evidence type="ECO:0000256" key="5">
    <source>
        <dbReference type="SAM" id="Phobius"/>
    </source>
</evidence>
<evidence type="ECO:0000256" key="3">
    <source>
        <dbReference type="ARBA" id="ARBA00022989"/>
    </source>
</evidence>
<feature type="transmembrane region" description="Helical" evidence="5">
    <location>
        <begin position="168"/>
        <end position="190"/>
    </location>
</feature>
<dbReference type="InterPro" id="IPR052902">
    <property type="entry name" value="ABC-2_transporter"/>
</dbReference>
<feature type="transmembrane region" description="Helical" evidence="5">
    <location>
        <begin position="217"/>
        <end position="240"/>
    </location>
</feature>
<dbReference type="PANTHER" id="PTHR43027">
    <property type="entry name" value="DOXORUBICIN RESISTANCE ABC TRANSPORTER PERMEASE PROTEIN DRRC-RELATED"/>
    <property type="match status" value="1"/>
</dbReference>
<sequence length="246" mass="27704">MYQLTKMIQRDFLNLLINPTWLFFCLMFPFLLITIVSFMTQGMYSDSFTSYDYYGVTLMFYSALYSGTFAANSFMEERIKQANLRGIYAPNCEWKIPFSKTIATFLYTLIIYSFVAVLVSILFSINYGSALFPLWLLFVGVNLASSSFGVFMCCLFKSEGVANQILSILTNIVAITAGLLFPAAAMGSLFSKVSQWMPLSKVIQAAFELIYDSHSQYFLLAFAGSLLVALIFSLLSQLLFKGEAYV</sequence>
<evidence type="ECO:0000313" key="8">
    <source>
        <dbReference type="Proteomes" id="UP000664357"/>
    </source>
</evidence>
<keyword evidence="8" id="KW-1185">Reference proteome</keyword>
<accession>A0ABV0EM47</accession>